<feature type="domain" description="Putative amidase" evidence="1">
    <location>
        <begin position="121"/>
        <end position="272"/>
    </location>
</feature>
<keyword evidence="3" id="KW-1185">Reference proteome</keyword>
<dbReference type="STRING" id="1298598.JCM21714_875"/>
<dbReference type="AlphaFoldDB" id="W4VFI1"/>
<evidence type="ECO:0000313" key="2">
    <source>
        <dbReference type="EMBL" id="GAE91906.1"/>
    </source>
</evidence>
<dbReference type="PANTHER" id="PTHR40032:SF1">
    <property type="entry name" value="EXPORTED PROTEIN"/>
    <property type="match status" value="1"/>
</dbReference>
<gene>
    <name evidence="2" type="ORF">JCM21714_875</name>
</gene>
<protein>
    <recommendedName>
        <fullName evidence="1">Putative amidase domain-containing protein</fullName>
    </recommendedName>
</protein>
<evidence type="ECO:0000259" key="1">
    <source>
        <dbReference type="Pfam" id="PF12671"/>
    </source>
</evidence>
<name>W4VFI1_9BACI</name>
<dbReference type="PANTHER" id="PTHR40032">
    <property type="entry name" value="EXPORTED PROTEIN-RELATED"/>
    <property type="match status" value="1"/>
</dbReference>
<dbReference type="Pfam" id="PF12671">
    <property type="entry name" value="Amidase_6"/>
    <property type="match status" value="1"/>
</dbReference>
<comment type="caution">
    <text evidence="2">The sequence shown here is derived from an EMBL/GenBank/DDBJ whole genome shotgun (WGS) entry which is preliminary data.</text>
</comment>
<dbReference type="EMBL" id="BAVS01000002">
    <property type="protein sequence ID" value="GAE91906.1"/>
    <property type="molecule type" value="Genomic_DNA"/>
</dbReference>
<dbReference type="RefSeq" id="WP_035721886.1">
    <property type="nucleotide sequence ID" value="NZ_BAVS01000002.1"/>
</dbReference>
<accession>W4VFI1</accession>
<sequence>MSEWKELELYWMEKSNFKDNVLLTKRNLHLRCGKAIKQIQISGHKIRSCQRDDRLIIHYHLIRTYFIKDHQSFYHEQDAEHRKAEFVDKQLKTDILLENKKIELTEVNKIIPSESSKRFGYDRRAAVQYAQTWWNDANPAYQYFEDNDCTNYISQCLRAGGAPMHGAPNRSKGWWYNASSWSYSWSVANAFRWYLSGATSGLKGGEELSEPTQLLLGDIICYDFEGGDNKWNHTTIVVAKDDANMPLVNAHTNNSRNRYWTYEDSAAWTPNCKYLFFRIGD</sequence>
<dbReference type="Proteomes" id="UP000019102">
    <property type="component" value="Unassembled WGS sequence"/>
</dbReference>
<reference evidence="2 3" key="1">
    <citation type="journal article" date="2014" name="Genome Announc.">
        <title>Draft Genome Sequence of the Boron-Tolerant and Moderately Halotolerant Bacterium Gracilibacillus boraciitolerans JCM 21714T.</title>
        <authorList>
            <person name="Ahmed I."/>
            <person name="Oshima K."/>
            <person name="Suda W."/>
            <person name="Kitamura K."/>
            <person name="Iida T."/>
            <person name="Ohmori Y."/>
            <person name="Fujiwara T."/>
            <person name="Hattori M."/>
            <person name="Ohkuma M."/>
        </authorList>
    </citation>
    <scope>NUCLEOTIDE SEQUENCE [LARGE SCALE GENOMIC DNA]</scope>
    <source>
        <strain evidence="2 3">JCM 21714</strain>
    </source>
</reference>
<dbReference type="eggNOG" id="ENOG502Z7JI">
    <property type="taxonomic scope" value="Bacteria"/>
</dbReference>
<proteinExistence type="predicted"/>
<organism evidence="2 3">
    <name type="scientific">Gracilibacillus boraciitolerans JCM 21714</name>
    <dbReference type="NCBI Taxonomy" id="1298598"/>
    <lineage>
        <taxon>Bacteria</taxon>
        <taxon>Bacillati</taxon>
        <taxon>Bacillota</taxon>
        <taxon>Bacilli</taxon>
        <taxon>Bacillales</taxon>
        <taxon>Bacillaceae</taxon>
        <taxon>Gracilibacillus</taxon>
    </lineage>
</organism>
<evidence type="ECO:0000313" key="3">
    <source>
        <dbReference type="Proteomes" id="UP000019102"/>
    </source>
</evidence>
<dbReference type="InterPro" id="IPR024301">
    <property type="entry name" value="Amidase_6"/>
</dbReference>